<dbReference type="PANTHER" id="PTHR43014">
    <property type="entry name" value="MERCURIC REDUCTASE"/>
    <property type="match status" value="1"/>
</dbReference>
<dbReference type="RefSeq" id="WP_183311653.1">
    <property type="nucleotide sequence ID" value="NZ_JACIEW010000005.1"/>
</dbReference>
<dbReference type="InterPro" id="IPR036188">
    <property type="entry name" value="FAD/NAD-bd_sf"/>
</dbReference>
<dbReference type="Pfam" id="PF02852">
    <property type="entry name" value="Pyr_redox_dim"/>
    <property type="match status" value="1"/>
</dbReference>
<gene>
    <name evidence="6" type="ORF">GGR20_002512</name>
</gene>
<keyword evidence="6" id="KW-0670">Pyruvate</keyword>
<dbReference type="PRINTS" id="PR00411">
    <property type="entry name" value="PNDRDTASEI"/>
</dbReference>
<comment type="caution">
    <text evidence="6">The sequence shown here is derived from an EMBL/GenBank/DDBJ whole genome shotgun (WGS) entry which is preliminary data.</text>
</comment>
<dbReference type="InterPro" id="IPR004099">
    <property type="entry name" value="Pyr_nucl-diS_OxRdtase_dimer"/>
</dbReference>
<evidence type="ECO:0000256" key="2">
    <source>
        <dbReference type="ARBA" id="ARBA00022630"/>
    </source>
</evidence>
<reference evidence="6 7" key="1">
    <citation type="submission" date="2020-08" db="EMBL/GenBank/DDBJ databases">
        <title>Genomic Encyclopedia of Type Strains, Phase IV (KMG-IV): sequencing the most valuable type-strain genomes for metagenomic binning, comparative biology and taxonomic classification.</title>
        <authorList>
            <person name="Goeker M."/>
        </authorList>
    </citation>
    <scope>NUCLEOTIDE SEQUENCE [LARGE SCALE GENOMIC DNA]</scope>
    <source>
        <strain evidence="6 7">DSM 23447</strain>
    </source>
</reference>
<dbReference type="Proteomes" id="UP000547011">
    <property type="component" value="Unassembled WGS sequence"/>
</dbReference>
<dbReference type="GO" id="GO:0003955">
    <property type="term" value="F:NAD(P)H dehydrogenase (quinone) activity"/>
    <property type="evidence" value="ECO:0007669"/>
    <property type="project" value="TreeGrafter"/>
</dbReference>
<evidence type="ECO:0000259" key="4">
    <source>
        <dbReference type="Pfam" id="PF02852"/>
    </source>
</evidence>
<protein>
    <submittedName>
        <fullName evidence="6">Pyruvate/2-oxoglutarate dehydrogenase complex dihydrolipoamide dehydrogenase (E3) component</fullName>
    </submittedName>
</protein>
<evidence type="ECO:0000256" key="1">
    <source>
        <dbReference type="ARBA" id="ARBA00001974"/>
    </source>
</evidence>
<keyword evidence="7" id="KW-1185">Reference proteome</keyword>
<accession>A0A7W6INK7</accession>
<evidence type="ECO:0000313" key="7">
    <source>
        <dbReference type="Proteomes" id="UP000547011"/>
    </source>
</evidence>
<evidence type="ECO:0000259" key="5">
    <source>
        <dbReference type="Pfam" id="PF07992"/>
    </source>
</evidence>
<keyword evidence="2" id="KW-0285">Flavoprotein</keyword>
<name>A0A7W6INK7_9HYPH</name>
<dbReference type="SUPFAM" id="SSF55424">
    <property type="entry name" value="FAD/NAD-linked reductases, dimerisation (C-terminal) domain"/>
    <property type="match status" value="1"/>
</dbReference>
<keyword evidence="3" id="KW-0274">FAD</keyword>
<dbReference type="Gene3D" id="3.30.390.30">
    <property type="match status" value="1"/>
</dbReference>
<dbReference type="EMBL" id="JACIEW010000005">
    <property type="protein sequence ID" value="MBB4052864.1"/>
    <property type="molecule type" value="Genomic_DNA"/>
</dbReference>
<comment type="cofactor">
    <cofactor evidence="1">
        <name>FAD</name>
        <dbReference type="ChEBI" id="CHEBI:57692"/>
    </cofactor>
</comment>
<evidence type="ECO:0000256" key="3">
    <source>
        <dbReference type="ARBA" id="ARBA00022827"/>
    </source>
</evidence>
<organism evidence="6 7">
    <name type="scientific">Devosia subaequoris</name>
    <dbReference type="NCBI Taxonomy" id="395930"/>
    <lineage>
        <taxon>Bacteria</taxon>
        <taxon>Pseudomonadati</taxon>
        <taxon>Pseudomonadota</taxon>
        <taxon>Alphaproteobacteria</taxon>
        <taxon>Hyphomicrobiales</taxon>
        <taxon>Devosiaceae</taxon>
        <taxon>Devosia</taxon>
    </lineage>
</organism>
<sequence>MAEITRPELCIVGAGALGIALAQHARRLGAEVTLVDRGHAEPGDGPQRAMQVASLVASASRAQAMRQAGALGLASADPKISMRAVQERAQGLAAEQSSLDSRERLTGLGISVLRGATRFVDAMTLAVGDVQVRPQAIVLAVGGAALLPAVPGLDEAGYFTPDSILENSRKLTHLLVIGADPEGLALAQAFARLGSDVTLVPQGAALPGFDIEAASVVLQCLGEEGVRVVDGGMVGEVHPRSQGIGATITLPDGASEALDISHVLVCAGSQASLDDIGLEAARLRPLRGKARQFALGALGQTSNRRIRVVGAGAGIGQWHHALSHGRAVIQALVLGTSRHQPAHQPQLVQTEPALAQIGRWPSDSKPLATGHAILRSGLMENGKARAAGQDRGLVKVLVNPKGQVMAASLAGPEAGELAGVLALAMEKGIPLAQLADLSLPHPSLLAILAALGENHRRAETVSPFARRIGALRRRLRV</sequence>
<dbReference type="PRINTS" id="PR00368">
    <property type="entry name" value="FADPNR"/>
</dbReference>
<dbReference type="InterPro" id="IPR023753">
    <property type="entry name" value="FAD/NAD-binding_dom"/>
</dbReference>
<dbReference type="Pfam" id="PF07992">
    <property type="entry name" value="Pyr_redox_2"/>
    <property type="match status" value="1"/>
</dbReference>
<dbReference type="GO" id="GO:0050660">
    <property type="term" value="F:flavin adenine dinucleotide binding"/>
    <property type="evidence" value="ECO:0007669"/>
    <property type="project" value="TreeGrafter"/>
</dbReference>
<dbReference type="AlphaFoldDB" id="A0A7W6INK7"/>
<feature type="domain" description="Pyridine nucleotide-disulphide oxidoreductase dimerisation" evidence="4">
    <location>
        <begin position="345"/>
        <end position="444"/>
    </location>
</feature>
<dbReference type="InterPro" id="IPR016156">
    <property type="entry name" value="FAD/NAD-linked_Rdtase_dimer_sf"/>
</dbReference>
<dbReference type="PANTHER" id="PTHR43014:SF2">
    <property type="entry name" value="MERCURIC REDUCTASE"/>
    <property type="match status" value="1"/>
</dbReference>
<feature type="domain" description="FAD/NAD(P)-binding" evidence="5">
    <location>
        <begin position="9"/>
        <end position="325"/>
    </location>
</feature>
<proteinExistence type="predicted"/>
<evidence type="ECO:0000313" key="6">
    <source>
        <dbReference type="EMBL" id="MBB4052864.1"/>
    </source>
</evidence>
<dbReference type="Gene3D" id="3.50.50.60">
    <property type="entry name" value="FAD/NAD(P)-binding domain"/>
    <property type="match status" value="2"/>
</dbReference>
<dbReference type="SUPFAM" id="SSF51905">
    <property type="entry name" value="FAD/NAD(P)-binding domain"/>
    <property type="match status" value="1"/>
</dbReference>